<dbReference type="InterPro" id="IPR028082">
    <property type="entry name" value="Peripla_BP_I"/>
</dbReference>
<dbReference type="PANTHER" id="PTHR30483">
    <property type="entry name" value="LEUCINE-SPECIFIC-BINDING PROTEIN"/>
    <property type="match status" value="1"/>
</dbReference>
<keyword evidence="6" id="KW-1185">Reference proteome</keyword>
<feature type="signal peptide" evidence="3">
    <location>
        <begin position="1"/>
        <end position="23"/>
    </location>
</feature>
<dbReference type="Gene3D" id="3.40.50.2300">
    <property type="match status" value="2"/>
</dbReference>
<evidence type="ECO:0000256" key="2">
    <source>
        <dbReference type="ARBA" id="ARBA00022729"/>
    </source>
</evidence>
<comment type="caution">
    <text evidence="5">The sequence shown here is derived from an EMBL/GenBank/DDBJ whole genome shotgun (WGS) entry which is preliminary data.</text>
</comment>
<dbReference type="RefSeq" id="WP_067888050.1">
    <property type="nucleotide sequence ID" value="NZ_VSFG01000008.1"/>
</dbReference>
<organism evidence="5 6">
    <name type="scientific">Actinomadura chibensis</name>
    <dbReference type="NCBI Taxonomy" id="392828"/>
    <lineage>
        <taxon>Bacteria</taxon>
        <taxon>Bacillati</taxon>
        <taxon>Actinomycetota</taxon>
        <taxon>Actinomycetes</taxon>
        <taxon>Streptosporangiales</taxon>
        <taxon>Thermomonosporaceae</taxon>
        <taxon>Actinomadura</taxon>
    </lineage>
</organism>
<feature type="domain" description="Leucine-binding protein" evidence="4">
    <location>
        <begin position="37"/>
        <end position="375"/>
    </location>
</feature>
<dbReference type="Proteomes" id="UP000323380">
    <property type="component" value="Unassembled WGS sequence"/>
</dbReference>
<reference evidence="5 6" key="1">
    <citation type="submission" date="2019-08" db="EMBL/GenBank/DDBJ databases">
        <title>Actinomadura sp. nov. CYP1-5 isolated from mountain soil.</title>
        <authorList>
            <person name="Songsumanus A."/>
            <person name="Kuncharoen N."/>
            <person name="Kudo T."/>
            <person name="Yuki M."/>
            <person name="Igarashi Y."/>
            <person name="Tanasupawat S."/>
        </authorList>
    </citation>
    <scope>NUCLEOTIDE SEQUENCE [LARGE SCALE GENOMIC DNA]</scope>
    <source>
        <strain evidence="5 6">JCM 14158</strain>
    </source>
</reference>
<dbReference type="SUPFAM" id="SSF53822">
    <property type="entry name" value="Periplasmic binding protein-like I"/>
    <property type="match status" value="1"/>
</dbReference>
<dbReference type="Pfam" id="PF13458">
    <property type="entry name" value="Peripla_BP_6"/>
    <property type="match status" value="1"/>
</dbReference>
<dbReference type="AlphaFoldDB" id="A0A5D0NDG7"/>
<name>A0A5D0NDG7_9ACTN</name>
<evidence type="ECO:0000313" key="5">
    <source>
        <dbReference type="EMBL" id="TYB42319.1"/>
    </source>
</evidence>
<feature type="chain" id="PRO_5039685477" evidence="3">
    <location>
        <begin position="24"/>
        <end position="389"/>
    </location>
</feature>
<evidence type="ECO:0000313" key="6">
    <source>
        <dbReference type="Proteomes" id="UP000323380"/>
    </source>
</evidence>
<accession>A0A5D0NDG7</accession>
<sequence>MRVRNPGARHVLALVSLCGLAAAGCGHLGGGGGSDDTIDIGALVYQTGPLAQKGATNNLTMAADDINAAGGVDGRKIKIKFYDIGGLTPQQGRTAAQRALADKPDALIGPSVSAQTNAFLGLLPKAEVPLINASAQRESDPGQPQGNPWTFRIYHRVDRMAEAISRVMAEQLKAKNVVVTHSTDDTSTHVKDDVVKDLKAKQIKVMKVASYTPEATDLTNAALATRGADAVVALGYPQPLGLMVKQMRANGIKSPIVFDPGAEAGVKLLSPSDLTNTSMVAACRPQATQGQDPVAKKFMDAYTSKYPGSYVNGYYYEAVQLIAQGMRNSKGEGGAKLREGLAAIKGFKGICGESSADPDQNFIHDYKVVKLDGGKETLGGIVSGLTGAY</sequence>
<protein>
    <submittedName>
        <fullName evidence="5">Amino acid ABC transporter substrate-binding protein</fullName>
    </submittedName>
</protein>
<evidence type="ECO:0000256" key="3">
    <source>
        <dbReference type="SAM" id="SignalP"/>
    </source>
</evidence>
<dbReference type="EMBL" id="VSFG01000008">
    <property type="protein sequence ID" value="TYB42319.1"/>
    <property type="molecule type" value="Genomic_DNA"/>
</dbReference>
<evidence type="ECO:0000259" key="4">
    <source>
        <dbReference type="Pfam" id="PF13458"/>
    </source>
</evidence>
<proteinExistence type="inferred from homology"/>
<evidence type="ECO:0000256" key="1">
    <source>
        <dbReference type="ARBA" id="ARBA00010062"/>
    </source>
</evidence>
<dbReference type="STRING" id="1220554.GCA_001552135_01915"/>
<dbReference type="PANTHER" id="PTHR30483:SF6">
    <property type="entry name" value="PERIPLASMIC BINDING PROTEIN OF ABC TRANSPORTER FOR NATURAL AMINO ACIDS"/>
    <property type="match status" value="1"/>
</dbReference>
<comment type="similarity">
    <text evidence="1">Belongs to the leucine-binding protein family.</text>
</comment>
<keyword evidence="2 3" id="KW-0732">Signal</keyword>
<dbReference type="InterPro" id="IPR051010">
    <property type="entry name" value="BCAA_transport"/>
</dbReference>
<dbReference type="InterPro" id="IPR028081">
    <property type="entry name" value="Leu-bd"/>
</dbReference>
<dbReference type="PROSITE" id="PS51257">
    <property type="entry name" value="PROKAR_LIPOPROTEIN"/>
    <property type="match status" value="1"/>
</dbReference>
<gene>
    <name evidence="5" type="ORF">FXF69_31375</name>
</gene>